<dbReference type="SUPFAM" id="SSF53474">
    <property type="entry name" value="alpha/beta-Hydrolases"/>
    <property type="match status" value="1"/>
</dbReference>
<proteinExistence type="inferred from homology"/>
<dbReference type="InterPro" id="IPR000073">
    <property type="entry name" value="AB_hydrolase_1"/>
</dbReference>
<comment type="caution">
    <text evidence="4">The sequence shown here is derived from an EMBL/GenBank/DDBJ whole genome shotgun (WGS) entry which is preliminary data.</text>
</comment>
<feature type="domain" description="AB hydrolase-1" evidence="3">
    <location>
        <begin position="41"/>
        <end position="298"/>
    </location>
</feature>
<dbReference type="GO" id="GO:0006508">
    <property type="term" value="P:proteolysis"/>
    <property type="evidence" value="ECO:0007669"/>
    <property type="project" value="InterPro"/>
</dbReference>
<dbReference type="PIRSF" id="PIRSF005539">
    <property type="entry name" value="Pept_S33_TRI_F1"/>
    <property type="match status" value="1"/>
</dbReference>
<dbReference type="Proteomes" id="UP001222325">
    <property type="component" value="Unassembled WGS sequence"/>
</dbReference>
<evidence type="ECO:0000313" key="5">
    <source>
        <dbReference type="Proteomes" id="UP001222325"/>
    </source>
</evidence>
<dbReference type="NCBIfam" id="TIGR01250">
    <property type="entry name" value="pro_imino_pep_2"/>
    <property type="match status" value="1"/>
</dbReference>
<name>A0AAD6U3B9_9AGAR</name>
<dbReference type="InterPro" id="IPR002410">
    <property type="entry name" value="Peptidase_S33"/>
</dbReference>
<evidence type="ECO:0000313" key="4">
    <source>
        <dbReference type="EMBL" id="KAJ7085500.1"/>
    </source>
</evidence>
<evidence type="ECO:0000259" key="3">
    <source>
        <dbReference type="Pfam" id="PF00561"/>
    </source>
</evidence>
<dbReference type="InterPro" id="IPR029058">
    <property type="entry name" value="AB_hydrolase_fold"/>
</dbReference>
<comment type="similarity">
    <text evidence="1">Belongs to the peptidase S33 family.</text>
</comment>
<dbReference type="PANTHER" id="PTHR43194:SF2">
    <property type="entry name" value="PEROXISOMAL MEMBRANE PROTEIN LPX1"/>
    <property type="match status" value="1"/>
</dbReference>
<dbReference type="Pfam" id="PF00561">
    <property type="entry name" value="Abhydrolase_1"/>
    <property type="match status" value="1"/>
</dbReference>
<keyword evidence="2" id="KW-0378">Hydrolase</keyword>
<dbReference type="InterPro" id="IPR005945">
    <property type="entry name" value="Pro_imino_pep"/>
</dbReference>
<dbReference type="AlphaFoldDB" id="A0AAD6U3B9"/>
<sequence length="313" mass="34776">MSTPTLPQLEGTVAFNVKDAGEPCETWYKVIGNLHDSKHRPLVALHGGPGVTHVYLEILSDLTKAHGIPLVLYDQLGNGNSTHLREKDKSHGGESFWTEQLFLDELDNLLEHLKIKDDYDLIGHSWGGMLGSGHAASQPKGLKHLILLSTPADMGLWVDAQNLLRTKLPQDVQDVLDKHEKDGTTDSDEYAAAVGVFYARHLCTLAEWPTPVVDALRSIEVDGTVYNTMNGPSEFYITGPLKSWTMLDEAKNISVPTLLLNGRYDEAQDSVVAPFFNSIPLVKWVTFAESSHMSHFEERERFMQVVGDFLVKG</sequence>
<dbReference type="PANTHER" id="PTHR43194">
    <property type="entry name" value="HYDROLASE ALPHA/BETA FOLD FAMILY"/>
    <property type="match status" value="1"/>
</dbReference>
<evidence type="ECO:0000256" key="1">
    <source>
        <dbReference type="ARBA" id="ARBA00010088"/>
    </source>
</evidence>
<dbReference type="Gene3D" id="3.40.50.1820">
    <property type="entry name" value="alpha/beta hydrolase"/>
    <property type="match status" value="1"/>
</dbReference>
<accession>A0AAD6U3B9</accession>
<dbReference type="InterPro" id="IPR050228">
    <property type="entry name" value="Carboxylesterase_BioH"/>
</dbReference>
<dbReference type="PRINTS" id="PR00793">
    <property type="entry name" value="PROAMNOPTASE"/>
</dbReference>
<protein>
    <submittedName>
        <fullName evidence="4">Proline-specific peptidase</fullName>
    </submittedName>
</protein>
<organism evidence="4 5">
    <name type="scientific">Mycena belliarum</name>
    <dbReference type="NCBI Taxonomy" id="1033014"/>
    <lineage>
        <taxon>Eukaryota</taxon>
        <taxon>Fungi</taxon>
        <taxon>Dikarya</taxon>
        <taxon>Basidiomycota</taxon>
        <taxon>Agaricomycotina</taxon>
        <taxon>Agaricomycetes</taxon>
        <taxon>Agaricomycetidae</taxon>
        <taxon>Agaricales</taxon>
        <taxon>Marasmiineae</taxon>
        <taxon>Mycenaceae</taxon>
        <taxon>Mycena</taxon>
    </lineage>
</organism>
<keyword evidence="5" id="KW-1185">Reference proteome</keyword>
<dbReference type="GO" id="GO:0008233">
    <property type="term" value="F:peptidase activity"/>
    <property type="evidence" value="ECO:0007669"/>
    <property type="project" value="InterPro"/>
</dbReference>
<dbReference type="EMBL" id="JARJCN010000034">
    <property type="protein sequence ID" value="KAJ7085500.1"/>
    <property type="molecule type" value="Genomic_DNA"/>
</dbReference>
<evidence type="ECO:0000256" key="2">
    <source>
        <dbReference type="ARBA" id="ARBA00022801"/>
    </source>
</evidence>
<gene>
    <name evidence="4" type="ORF">B0H15DRAFT_1023509</name>
</gene>
<reference evidence="4" key="1">
    <citation type="submission" date="2023-03" db="EMBL/GenBank/DDBJ databases">
        <title>Massive genome expansion in bonnet fungi (Mycena s.s.) driven by repeated elements and novel gene families across ecological guilds.</title>
        <authorList>
            <consortium name="Lawrence Berkeley National Laboratory"/>
            <person name="Harder C.B."/>
            <person name="Miyauchi S."/>
            <person name="Viragh M."/>
            <person name="Kuo A."/>
            <person name="Thoen E."/>
            <person name="Andreopoulos B."/>
            <person name="Lu D."/>
            <person name="Skrede I."/>
            <person name="Drula E."/>
            <person name="Henrissat B."/>
            <person name="Morin E."/>
            <person name="Kohler A."/>
            <person name="Barry K."/>
            <person name="LaButti K."/>
            <person name="Morin E."/>
            <person name="Salamov A."/>
            <person name="Lipzen A."/>
            <person name="Mereny Z."/>
            <person name="Hegedus B."/>
            <person name="Baldrian P."/>
            <person name="Stursova M."/>
            <person name="Weitz H."/>
            <person name="Taylor A."/>
            <person name="Grigoriev I.V."/>
            <person name="Nagy L.G."/>
            <person name="Martin F."/>
            <person name="Kauserud H."/>
        </authorList>
    </citation>
    <scope>NUCLEOTIDE SEQUENCE</scope>
    <source>
        <strain evidence="4">CBHHK173m</strain>
    </source>
</reference>